<accession>A0A6H1ZHX1</accession>
<reference evidence="1" key="1">
    <citation type="submission" date="2020-03" db="EMBL/GenBank/DDBJ databases">
        <title>The deep terrestrial virosphere.</title>
        <authorList>
            <person name="Holmfeldt K."/>
            <person name="Nilsson E."/>
            <person name="Simone D."/>
            <person name="Lopez-Fernandez M."/>
            <person name="Wu X."/>
            <person name="de Brujin I."/>
            <person name="Lundin D."/>
            <person name="Andersson A."/>
            <person name="Bertilsson S."/>
            <person name="Dopson M."/>
        </authorList>
    </citation>
    <scope>NUCLEOTIDE SEQUENCE</scope>
    <source>
        <strain evidence="1">TM448A00578</strain>
    </source>
</reference>
<proteinExistence type="predicted"/>
<protein>
    <submittedName>
        <fullName evidence="1">Uncharacterized protein</fullName>
    </submittedName>
</protein>
<dbReference type="AlphaFoldDB" id="A0A6H1ZHX1"/>
<evidence type="ECO:0000313" key="1">
    <source>
        <dbReference type="EMBL" id="QJA46917.1"/>
    </source>
</evidence>
<sequence>MFIWLNKRDRDSLRILLEVEQYGVEMWRGSDVDGRMHLCDFINWAYPVIKKLKDTEKT</sequence>
<organism evidence="1">
    <name type="scientific">viral metagenome</name>
    <dbReference type="NCBI Taxonomy" id="1070528"/>
    <lineage>
        <taxon>unclassified sequences</taxon>
        <taxon>metagenomes</taxon>
        <taxon>organismal metagenomes</taxon>
    </lineage>
</organism>
<name>A0A6H1ZHX1_9ZZZZ</name>
<gene>
    <name evidence="1" type="ORF">TM448A00578_0003</name>
</gene>
<dbReference type="EMBL" id="MT144026">
    <property type="protein sequence ID" value="QJA46917.1"/>
    <property type="molecule type" value="Genomic_DNA"/>
</dbReference>